<accession>A0ABS0B6X8</accession>
<evidence type="ECO:0000256" key="1">
    <source>
        <dbReference type="SAM" id="Phobius"/>
    </source>
</evidence>
<feature type="transmembrane region" description="Helical" evidence="1">
    <location>
        <begin position="44"/>
        <end position="62"/>
    </location>
</feature>
<name>A0ABS0B6X8_9GAMM</name>
<dbReference type="EMBL" id="JADLZT010000004">
    <property type="protein sequence ID" value="MBF6024003.1"/>
    <property type="molecule type" value="Genomic_DNA"/>
</dbReference>
<evidence type="ECO:0000313" key="2">
    <source>
        <dbReference type="EMBL" id="MBF6024003.1"/>
    </source>
</evidence>
<keyword evidence="1" id="KW-1133">Transmembrane helix</keyword>
<keyword evidence="1" id="KW-0812">Transmembrane</keyword>
<keyword evidence="1" id="KW-0472">Membrane</keyword>
<organism evidence="2 3">
    <name type="scientific">Lysobacter niastensis</name>
    <dbReference type="NCBI Taxonomy" id="380629"/>
    <lineage>
        <taxon>Bacteria</taxon>
        <taxon>Pseudomonadati</taxon>
        <taxon>Pseudomonadota</taxon>
        <taxon>Gammaproteobacteria</taxon>
        <taxon>Lysobacterales</taxon>
        <taxon>Lysobacteraceae</taxon>
        <taxon>Lysobacter</taxon>
    </lineage>
</organism>
<sequence length="67" mass="7311">MFKFIYFAMCVIGILYGANAIYTRSIRVTFRPAIEPGRPFTVTGTPAVVLGAAAIAMSLYAIKEHVL</sequence>
<proteinExistence type="predicted"/>
<evidence type="ECO:0000313" key="3">
    <source>
        <dbReference type="Proteomes" id="UP001429984"/>
    </source>
</evidence>
<comment type="caution">
    <text evidence="2">The sequence shown here is derived from an EMBL/GenBank/DDBJ whole genome shotgun (WGS) entry which is preliminary data.</text>
</comment>
<protein>
    <submittedName>
        <fullName evidence="2">Uncharacterized protein</fullName>
    </submittedName>
</protein>
<dbReference type="RefSeq" id="WP_194930609.1">
    <property type="nucleotide sequence ID" value="NZ_JADLZT010000004.1"/>
</dbReference>
<keyword evidence="3" id="KW-1185">Reference proteome</keyword>
<gene>
    <name evidence="2" type="ORF">IU514_08170</name>
</gene>
<reference evidence="2 3" key="1">
    <citation type="submission" date="2020-11" db="EMBL/GenBank/DDBJ databases">
        <title>Draft Genome Sequence and Secondary Metabolite Biosynthetic Potential of the Lysobacter niastensis Type strain DSM 18481.</title>
        <authorList>
            <person name="Turrini P."/>
            <person name="Artuso I."/>
            <person name="Tescari M."/>
            <person name="Lugli G.A."/>
            <person name="Frangipani E."/>
            <person name="Ventura M."/>
            <person name="Visca P."/>
        </authorList>
    </citation>
    <scope>NUCLEOTIDE SEQUENCE [LARGE SCALE GENOMIC DNA]</scope>
    <source>
        <strain evidence="2 3">DSM 18481</strain>
    </source>
</reference>
<dbReference type="Proteomes" id="UP001429984">
    <property type="component" value="Unassembled WGS sequence"/>
</dbReference>